<comment type="caution">
    <text evidence="4">The sequence shown here is derived from an EMBL/GenBank/DDBJ whole genome shotgun (WGS) entry which is preliminary data.</text>
</comment>
<feature type="domain" description="CCHC-type" evidence="3">
    <location>
        <begin position="31"/>
        <end position="46"/>
    </location>
</feature>
<feature type="compositionally biased region" description="Basic and acidic residues" evidence="2">
    <location>
        <begin position="449"/>
        <end position="466"/>
    </location>
</feature>
<evidence type="ECO:0000259" key="3">
    <source>
        <dbReference type="PROSITE" id="PS50158"/>
    </source>
</evidence>
<feature type="compositionally biased region" description="Basic and acidic residues" evidence="2">
    <location>
        <begin position="535"/>
        <end position="545"/>
    </location>
</feature>
<dbReference type="InterPro" id="IPR001878">
    <property type="entry name" value="Znf_CCHC"/>
</dbReference>
<feature type="compositionally biased region" description="Basic and acidic residues" evidence="2">
    <location>
        <begin position="477"/>
        <end position="498"/>
    </location>
</feature>
<dbReference type="SMART" id="SM00343">
    <property type="entry name" value="ZnF_C2HC"/>
    <property type="match status" value="2"/>
</dbReference>
<name>A0A9D5HML5_9LILI</name>
<keyword evidence="1" id="KW-0479">Metal-binding</keyword>
<feature type="compositionally biased region" description="Polar residues" evidence="2">
    <location>
        <begin position="359"/>
        <end position="375"/>
    </location>
</feature>
<gene>
    <name evidence="4" type="ORF">J5N97_009377</name>
</gene>
<keyword evidence="1" id="KW-0862">Zinc</keyword>
<evidence type="ECO:0000313" key="4">
    <source>
        <dbReference type="EMBL" id="KAJ0981122.1"/>
    </source>
</evidence>
<evidence type="ECO:0000256" key="1">
    <source>
        <dbReference type="PROSITE-ProRule" id="PRU00047"/>
    </source>
</evidence>
<organism evidence="4 5">
    <name type="scientific">Dioscorea zingiberensis</name>
    <dbReference type="NCBI Taxonomy" id="325984"/>
    <lineage>
        <taxon>Eukaryota</taxon>
        <taxon>Viridiplantae</taxon>
        <taxon>Streptophyta</taxon>
        <taxon>Embryophyta</taxon>
        <taxon>Tracheophyta</taxon>
        <taxon>Spermatophyta</taxon>
        <taxon>Magnoliopsida</taxon>
        <taxon>Liliopsida</taxon>
        <taxon>Dioscoreales</taxon>
        <taxon>Dioscoreaceae</taxon>
        <taxon>Dioscorea</taxon>
    </lineage>
</organism>
<feature type="compositionally biased region" description="Polar residues" evidence="2">
    <location>
        <begin position="499"/>
        <end position="510"/>
    </location>
</feature>
<dbReference type="Gene3D" id="4.10.60.10">
    <property type="entry name" value="Zinc finger, CCHC-type"/>
    <property type="match status" value="1"/>
</dbReference>
<keyword evidence="1" id="KW-0863">Zinc-finger</keyword>
<evidence type="ECO:0000313" key="5">
    <source>
        <dbReference type="Proteomes" id="UP001085076"/>
    </source>
</evidence>
<feature type="region of interest" description="Disordered" evidence="2">
    <location>
        <begin position="37"/>
        <end position="101"/>
    </location>
</feature>
<feature type="compositionally biased region" description="Basic and acidic residues" evidence="2">
    <location>
        <begin position="607"/>
        <end position="618"/>
    </location>
</feature>
<accession>A0A9D5HML5</accession>
<feature type="compositionally biased region" description="Basic and acidic residues" evidence="2">
    <location>
        <begin position="40"/>
        <end position="54"/>
    </location>
</feature>
<sequence>MLKTPAGNVEVCGQCLRQGHMAWECRRMMTCRVCGGVGHKGRDCRSKPRGTGRERHQHAHPQPAAGLELKESDGMRPQKNTTGQASKYAGSKEKSKVNVERRETHNISLALDEGMVNGKEAMRPFTIATVTKGQWYADSQKIAAALQVALDSGWQWATKPLRDGPYVVHCRGDAEAREMEHAGVIELPHFSLSFEPLTTDLWNPRRPKGEIRWLDIRQLPIFCWNRDTTARILKPIGDLVYVERKGGYYIDYTRAAVRIRQGRKIPYTILFDIGSIKHEKLVDLARGEPPLPWAGGGQPDKMKELTANEEGRWRDRIAEKGKQPAPEANTGPSERHKVAPVPAGAASTQNRSEGMKATQAGTASMQHRPDGNNQAPAGAATMQHRPEGKIRAHRWPQLCGKDLPEGKNTDVPGRSSKDRARSGRRKAVPRPLLLHQRDRIVVQRRQKPYKYDQDAFRLEIVSRPDPDPGTSDWLADEQYHAGADESISRGRGRNKEKGQPSSSSNHSYNPEANKRDRTKIINDKERVQSQGNSRGFDKNGEEWARLDTSLALVGRVEGRQKESTEEGDKRLKKKTTDAMQATREEKRSNTFEPVARARGRPRKNKTPPKEETEPSIKERGKRKMERDDIEGMDSSLFTVPLIFSNWDAREIAATSKLIGVDMDQSGNMQTYVQHMRQKEAENLLKASGSNYTPLG</sequence>
<protein>
    <recommendedName>
        <fullName evidence="3">CCHC-type domain-containing protein</fullName>
    </recommendedName>
</protein>
<reference evidence="4" key="1">
    <citation type="submission" date="2021-03" db="EMBL/GenBank/DDBJ databases">
        <authorList>
            <person name="Li Z."/>
            <person name="Yang C."/>
        </authorList>
    </citation>
    <scope>NUCLEOTIDE SEQUENCE</scope>
    <source>
        <strain evidence="4">Dzin_1.0</strain>
        <tissue evidence="4">Leaf</tissue>
    </source>
</reference>
<dbReference type="GO" id="GO:0003676">
    <property type="term" value="F:nucleic acid binding"/>
    <property type="evidence" value="ECO:0007669"/>
    <property type="project" value="InterPro"/>
</dbReference>
<dbReference type="Proteomes" id="UP001085076">
    <property type="component" value="Miscellaneous, Linkage group lg02"/>
</dbReference>
<feature type="compositionally biased region" description="Basic and acidic residues" evidence="2">
    <location>
        <begin position="512"/>
        <end position="527"/>
    </location>
</feature>
<feature type="region of interest" description="Disordered" evidence="2">
    <location>
        <begin position="314"/>
        <end position="627"/>
    </location>
</feature>
<dbReference type="InterPro" id="IPR036875">
    <property type="entry name" value="Znf_CCHC_sf"/>
</dbReference>
<dbReference type="GO" id="GO:0008270">
    <property type="term" value="F:zinc ion binding"/>
    <property type="evidence" value="ECO:0007669"/>
    <property type="project" value="UniProtKB-KW"/>
</dbReference>
<dbReference type="SUPFAM" id="SSF57756">
    <property type="entry name" value="Retrovirus zinc finger-like domains"/>
    <property type="match status" value="1"/>
</dbReference>
<feature type="compositionally biased region" description="Basic and acidic residues" evidence="2">
    <location>
        <begin position="556"/>
        <end position="569"/>
    </location>
</feature>
<dbReference type="EMBL" id="JAGGNH010000002">
    <property type="protein sequence ID" value="KAJ0981122.1"/>
    <property type="molecule type" value="Genomic_DNA"/>
</dbReference>
<feature type="compositionally biased region" description="Basic and acidic residues" evidence="2">
    <location>
        <begin position="90"/>
        <end position="101"/>
    </location>
</feature>
<reference evidence="4" key="2">
    <citation type="journal article" date="2022" name="Hortic Res">
        <title>The genome of Dioscorea zingiberensis sheds light on the biosynthesis, origin and evolution of the medicinally important diosgenin saponins.</title>
        <authorList>
            <person name="Li Y."/>
            <person name="Tan C."/>
            <person name="Li Z."/>
            <person name="Guo J."/>
            <person name="Li S."/>
            <person name="Chen X."/>
            <person name="Wang C."/>
            <person name="Dai X."/>
            <person name="Yang H."/>
            <person name="Song W."/>
            <person name="Hou L."/>
            <person name="Xu J."/>
            <person name="Tong Z."/>
            <person name="Xu A."/>
            <person name="Yuan X."/>
            <person name="Wang W."/>
            <person name="Yang Q."/>
            <person name="Chen L."/>
            <person name="Sun Z."/>
            <person name="Wang K."/>
            <person name="Pan B."/>
            <person name="Chen J."/>
            <person name="Bao Y."/>
            <person name="Liu F."/>
            <person name="Qi X."/>
            <person name="Gang D.R."/>
            <person name="Wen J."/>
            <person name="Li J."/>
        </authorList>
    </citation>
    <scope>NUCLEOTIDE SEQUENCE</scope>
    <source>
        <strain evidence="4">Dzin_1.0</strain>
    </source>
</reference>
<dbReference type="AlphaFoldDB" id="A0A9D5HML5"/>
<feature type="compositionally biased region" description="Basic residues" evidence="2">
    <location>
        <begin position="597"/>
        <end position="606"/>
    </location>
</feature>
<proteinExistence type="predicted"/>
<dbReference type="PROSITE" id="PS50158">
    <property type="entry name" value="ZF_CCHC"/>
    <property type="match status" value="1"/>
</dbReference>
<evidence type="ECO:0000256" key="2">
    <source>
        <dbReference type="SAM" id="MobiDB-lite"/>
    </source>
</evidence>
<keyword evidence="5" id="KW-1185">Reference proteome</keyword>